<feature type="transmembrane region" description="Helical" evidence="1">
    <location>
        <begin position="20"/>
        <end position="41"/>
    </location>
</feature>
<evidence type="ECO:0000256" key="1">
    <source>
        <dbReference type="SAM" id="Phobius"/>
    </source>
</evidence>
<name>A0ABS9DZ75_9PROT</name>
<comment type="caution">
    <text evidence="2">The sequence shown here is derived from an EMBL/GenBank/DDBJ whole genome shotgun (WGS) entry which is preliminary data.</text>
</comment>
<keyword evidence="1" id="KW-1133">Transmembrane helix</keyword>
<organism evidence="2 3">
    <name type="scientific">Acidiphilium iwatense</name>
    <dbReference type="NCBI Taxonomy" id="768198"/>
    <lineage>
        <taxon>Bacteria</taxon>
        <taxon>Pseudomonadati</taxon>
        <taxon>Pseudomonadota</taxon>
        <taxon>Alphaproteobacteria</taxon>
        <taxon>Acetobacterales</taxon>
        <taxon>Acidocellaceae</taxon>
        <taxon>Acidiphilium</taxon>
    </lineage>
</organism>
<protein>
    <recommendedName>
        <fullName evidence="4">Sporulation protein YjcZ</fullName>
    </recommendedName>
</protein>
<dbReference type="EMBL" id="JAKGBZ010000037">
    <property type="protein sequence ID" value="MCF3948064.1"/>
    <property type="molecule type" value="Genomic_DNA"/>
</dbReference>
<evidence type="ECO:0000313" key="3">
    <source>
        <dbReference type="Proteomes" id="UP001521209"/>
    </source>
</evidence>
<keyword evidence="3" id="KW-1185">Reference proteome</keyword>
<evidence type="ECO:0000313" key="2">
    <source>
        <dbReference type="EMBL" id="MCF3948064.1"/>
    </source>
</evidence>
<sequence>MMGAGMMNGWGWGMMGGASLVWLLIVILVILAIVALAKYVFSGRRD</sequence>
<dbReference type="Proteomes" id="UP001521209">
    <property type="component" value="Unassembled WGS sequence"/>
</dbReference>
<keyword evidence="1" id="KW-0472">Membrane</keyword>
<evidence type="ECO:0008006" key="4">
    <source>
        <dbReference type="Google" id="ProtNLM"/>
    </source>
</evidence>
<dbReference type="RefSeq" id="WP_172637315.1">
    <property type="nucleotide sequence ID" value="NZ_JAKGBZ010000037.1"/>
</dbReference>
<gene>
    <name evidence="2" type="ORF">L2A60_15415</name>
</gene>
<reference evidence="2 3" key="1">
    <citation type="submission" date="2022-01" db="EMBL/GenBank/DDBJ databases">
        <authorList>
            <person name="Won M."/>
            <person name="Kim S.-J."/>
            <person name="Kwon S.-W."/>
        </authorList>
    </citation>
    <scope>NUCLEOTIDE SEQUENCE [LARGE SCALE GENOMIC DNA]</scope>
    <source>
        <strain evidence="2 3">KCTC 23505</strain>
    </source>
</reference>
<accession>A0ABS9DZ75</accession>
<proteinExistence type="predicted"/>
<keyword evidence="1" id="KW-0812">Transmembrane</keyword>